<comment type="caution">
    <text evidence="14">The sequence shown here is derived from an EMBL/GenBank/DDBJ whole genome shotgun (WGS) entry which is preliminary data.</text>
</comment>
<dbReference type="SMART" id="SM00388">
    <property type="entry name" value="HisKA"/>
    <property type="match status" value="1"/>
</dbReference>
<organism evidence="14 15">
    <name type="scientific">Senegalimassilia faecalis</name>
    <dbReference type="NCBI Taxonomy" id="2509433"/>
    <lineage>
        <taxon>Bacteria</taxon>
        <taxon>Bacillati</taxon>
        <taxon>Actinomycetota</taxon>
        <taxon>Coriobacteriia</taxon>
        <taxon>Coriobacteriales</taxon>
        <taxon>Coriobacteriaceae</taxon>
        <taxon>Senegalimassilia</taxon>
    </lineage>
</organism>
<keyword evidence="8" id="KW-0902">Two-component regulatory system</keyword>
<evidence type="ECO:0000256" key="5">
    <source>
        <dbReference type="ARBA" id="ARBA00022553"/>
    </source>
</evidence>
<dbReference type="AlphaFoldDB" id="A0A4Q2JY91"/>
<dbReference type="GO" id="GO:0000155">
    <property type="term" value="F:phosphorelay sensor kinase activity"/>
    <property type="evidence" value="ECO:0007669"/>
    <property type="project" value="InterPro"/>
</dbReference>
<dbReference type="SUPFAM" id="SSF55874">
    <property type="entry name" value="ATPase domain of HSP90 chaperone/DNA topoisomerase II/histidine kinase"/>
    <property type="match status" value="1"/>
</dbReference>
<dbReference type="Gene3D" id="3.30.565.10">
    <property type="entry name" value="Histidine kinase-like ATPase, C-terminal domain"/>
    <property type="match status" value="1"/>
</dbReference>
<evidence type="ECO:0000259" key="13">
    <source>
        <dbReference type="PROSITE" id="PS50109"/>
    </source>
</evidence>
<dbReference type="CDD" id="cd00082">
    <property type="entry name" value="HisKA"/>
    <property type="match status" value="1"/>
</dbReference>
<dbReference type="GO" id="GO:0004721">
    <property type="term" value="F:phosphoprotein phosphatase activity"/>
    <property type="evidence" value="ECO:0007669"/>
    <property type="project" value="TreeGrafter"/>
</dbReference>
<evidence type="ECO:0000256" key="8">
    <source>
        <dbReference type="ARBA" id="ARBA00023012"/>
    </source>
</evidence>
<comment type="catalytic activity">
    <reaction evidence="1">
        <text>ATP + protein L-histidine = ADP + protein N-phospho-L-histidine.</text>
        <dbReference type="EC" id="2.7.13.3"/>
    </reaction>
</comment>
<feature type="transmembrane region" description="Helical" evidence="12">
    <location>
        <begin position="156"/>
        <end position="181"/>
    </location>
</feature>
<dbReference type="GO" id="GO:0005886">
    <property type="term" value="C:plasma membrane"/>
    <property type="evidence" value="ECO:0007669"/>
    <property type="project" value="UniProtKB-SubCell"/>
</dbReference>
<dbReference type="InterPro" id="IPR036097">
    <property type="entry name" value="HisK_dim/P_sf"/>
</dbReference>
<dbReference type="OrthoDB" id="9813151at2"/>
<evidence type="ECO:0000256" key="12">
    <source>
        <dbReference type="SAM" id="Phobius"/>
    </source>
</evidence>
<dbReference type="PANTHER" id="PTHR45453">
    <property type="entry name" value="PHOSPHATE REGULON SENSOR PROTEIN PHOR"/>
    <property type="match status" value="1"/>
</dbReference>
<evidence type="ECO:0000256" key="1">
    <source>
        <dbReference type="ARBA" id="ARBA00000085"/>
    </source>
</evidence>
<dbReference type="InterPro" id="IPR004358">
    <property type="entry name" value="Sig_transdc_His_kin-like_C"/>
</dbReference>
<comment type="cofactor">
    <cofactor evidence="2">
        <name>a divalent metal cation</name>
        <dbReference type="ChEBI" id="CHEBI:60240"/>
    </cofactor>
</comment>
<evidence type="ECO:0000256" key="3">
    <source>
        <dbReference type="ARBA" id="ARBA00004236"/>
    </source>
</evidence>
<dbReference type="PROSITE" id="PS50109">
    <property type="entry name" value="HIS_KIN"/>
    <property type="match status" value="1"/>
</dbReference>
<dbReference type="RefSeq" id="WP_129424001.1">
    <property type="nucleotide sequence ID" value="NZ_SDPW01000001.1"/>
</dbReference>
<dbReference type="EC" id="2.7.13.3" evidence="4"/>
<evidence type="ECO:0000256" key="11">
    <source>
        <dbReference type="SAM" id="Coils"/>
    </source>
</evidence>
<feature type="domain" description="Histidine kinase" evidence="13">
    <location>
        <begin position="244"/>
        <end position="477"/>
    </location>
</feature>
<dbReference type="InterPro" id="IPR005467">
    <property type="entry name" value="His_kinase_dom"/>
</dbReference>
<feature type="transmembrane region" description="Helical" evidence="12">
    <location>
        <begin position="20"/>
        <end position="42"/>
    </location>
</feature>
<dbReference type="InterPro" id="IPR050351">
    <property type="entry name" value="BphY/WalK/GraS-like"/>
</dbReference>
<protein>
    <recommendedName>
        <fullName evidence="10">Sensor-like histidine kinase SenX3</fullName>
        <ecNumber evidence="4">2.7.13.3</ecNumber>
    </recommendedName>
</protein>
<dbReference type="FunFam" id="3.30.565.10:FF:000006">
    <property type="entry name" value="Sensor histidine kinase WalK"/>
    <property type="match status" value="1"/>
</dbReference>
<evidence type="ECO:0000256" key="7">
    <source>
        <dbReference type="ARBA" id="ARBA00022777"/>
    </source>
</evidence>
<keyword evidence="15" id="KW-1185">Reference proteome</keyword>
<dbReference type="EMBL" id="SDPW01000001">
    <property type="protein sequence ID" value="RXZ54035.1"/>
    <property type="molecule type" value="Genomic_DNA"/>
</dbReference>
<dbReference type="InterPro" id="IPR003661">
    <property type="entry name" value="HisK_dim/P_dom"/>
</dbReference>
<dbReference type="Pfam" id="PF02518">
    <property type="entry name" value="HATPase_c"/>
    <property type="match status" value="1"/>
</dbReference>
<name>A0A4Q2JY91_9ACTN</name>
<reference evidence="14 15" key="1">
    <citation type="submission" date="2019-01" db="EMBL/GenBank/DDBJ databases">
        <title>Senegalimassilia sp. nov. KGMB04484 isolated human feces.</title>
        <authorList>
            <person name="Han K.-I."/>
            <person name="Kim J.-S."/>
            <person name="Lee K.C."/>
            <person name="Suh M.K."/>
            <person name="Eom M.K."/>
            <person name="Lee J.H."/>
            <person name="Park S.-H."/>
            <person name="Kang S.W."/>
            <person name="Park J.-E."/>
            <person name="Oh B.S."/>
            <person name="Yu S.Y."/>
            <person name="Choi S.-H."/>
            <person name="Lee D.H."/>
            <person name="Yoon H."/>
            <person name="Kim B.-Y."/>
            <person name="Lee J.H."/>
            <person name="Lee J.-S."/>
        </authorList>
    </citation>
    <scope>NUCLEOTIDE SEQUENCE [LARGE SCALE GENOMIC DNA]</scope>
    <source>
        <strain evidence="14 15">KGMB04484</strain>
    </source>
</reference>
<dbReference type="SMART" id="SM00387">
    <property type="entry name" value="HATPase_c"/>
    <property type="match status" value="1"/>
</dbReference>
<evidence type="ECO:0000256" key="4">
    <source>
        <dbReference type="ARBA" id="ARBA00012438"/>
    </source>
</evidence>
<dbReference type="FunFam" id="1.10.287.130:FF:000001">
    <property type="entry name" value="Two-component sensor histidine kinase"/>
    <property type="match status" value="1"/>
</dbReference>
<keyword evidence="9 12" id="KW-0472">Membrane</keyword>
<dbReference type="SUPFAM" id="SSF47384">
    <property type="entry name" value="Homodimeric domain of signal transducing histidine kinase"/>
    <property type="match status" value="1"/>
</dbReference>
<dbReference type="Pfam" id="PF00512">
    <property type="entry name" value="HisKA"/>
    <property type="match status" value="1"/>
</dbReference>
<evidence type="ECO:0000256" key="10">
    <source>
        <dbReference type="ARBA" id="ARBA00039401"/>
    </source>
</evidence>
<dbReference type="CDD" id="cd00075">
    <property type="entry name" value="HATPase"/>
    <property type="match status" value="1"/>
</dbReference>
<evidence type="ECO:0000256" key="9">
    <source>
        <dbReference type="ARBA" id="ARBA00023136"/>
    </source>
</evidence>
<keyword evidence="12" id="KW-1133">Transmembrane helix</keyword>
<evidence type="ECO:0000313" key="15">
    <source>
        <dbReference type="Proteomes" id="UP000293345"/>
    </source>
</evidence>
<proteinExistence type="predicted"/>
<dbReference type="GO" id="GO:0016036">
    <property type="term" value="P:cellular response to phosphate starvation"/>
    <property type="evidence" value="ECO:0007669"/>
    <property type="project" value="TreeGrafter"/>
</dbReference>
<accession>A0A4Q2JY91</accession>
<dbReference type="PRINTS" id="PR00344">
    <property type="entry name" value="BCTRLSENSOR"/>
</dbReference>
<feature type="coiled-coil region" evidence="11">
    <location>
        <begin position="217"/>
        <end position="244"/>
    </location>
</feature>
<dbReference type="Gene3D" id="1.10.287.130">
    <property type="match status" value="1"/>
</dbReference>
<dbReference type="InterPro" id="IPR003594">
    <property type="entry name" value="HATPase_dom"/>
</dbReference>
<dbReference type="GO" id="GO:0005509">
    <property type="term" value="F:calcium ion binding"/>
    <property type="evidence" value="ECO:0007669"/>
    <property type="project" value="UniProtKB-ARBA"/>
</dbReference>
<keyword evidence="7 14" id="KW-0418">Kinase</keyword>
<sequence length="477" mass="52506">MGPSSERLRSLSGRIFTSVLVFTLGIVLVFAVALTSIFYYSYECDAEQALSEAASRAASYLDDAPASDVTTLLSQQFSGVTRYTLISENGLVLYDSQANADQMDNHASRPEVSQAARTGGAVSMRYSDTLGTDTVYAAEKLSDGRIVRLSETRHSLFAFLGEMLLPVAVALVVAAGLVFLLSRILTKHIMKPIDALDMAEPLENEIYEEMVPLLQRIDDQQTLLKKQNKELAEAESMRRDFSSNVSHEMKTPLQVISGYAELMKNDMVLPGDRQKFAGLIYDEAQAMRGLINDVLTLSKLDESAFTREDLPINVRGVADRMDDRLSSFASDRDVSVKVEGDSAFIRGSETLAEEMLYNLIENGIRYNREGGTVSVRVSRRPAQAVDVVAFREEGAEGVIRELVEVRVSDTGPGVPENMREKIFERFFRLDKSRSKETGGTGLGLAIVKHAVQYHHGVIAVEGKLGEGTTFVLMFPGA</sequence>
<keyword evidence="6" id="KW-0808">Transferase</keyword>
<evidence type="ECO:0000256" key="2">
    <source>
        <dbReference type="ARBA" id="ARBA00001968"/>
    </source>
</evidence>
<evidence type="ECO:0000256" key="6">
    <source>
        <dbReference type="ARBA" id="ARBA00022679"/>
    </source>
</evidence>
<evidence type="ECO:0000313" key="14">
    <source>
        <dbReference type="EMBL" id="RXZ54035.1"/>
    </source>
</evidence>
<keyword evidence="5" id="KW-0597">Phosphoprotein</keyword>
<gene>
    <name evidence="14" type="ORF">ET524_05765</name>
</gene>
<keyword evidence="11" id="KW-0175">Coiled coil</keyword>
<dbReference type="Proteomes" id="UP000293345">
    <property type="component" value="Unassembled WGS sequence"/>
</dbReference>
<dbReference type="InterPro" id="IPR036890">
    <property type="entry name" value="HATPase_C_sf"/>
</dbReference>
<comment type="subcellular location">
    <subcellularLocation>
        <location evidence="3">Cell membrane</location>
    </subcellularLocation>
</comment>
<keyword evidence="12" id="KW-0812">Transmembrane</keyword>
<dbReference type="PANTHER" id="PTHR45453:SF1">
    <property type="entry name" value="PHOSPHATE REGULON SENSOR PROTEIN PHOR"/>
    <property type="match status" value="1"/>
</dbReference>